<evidence type="ECO:0000256" key="6">
    <source>
        <dbReference type="SAM" id="Phobius"/>
    </source>
</evidence>
<evidence type="ECO:0000256" key="1">
    <source>
        <dbReference type="ARBA" id="ARBA00004651"/>
    </source>
</evidence>
<feature type="transmembrane region" description="Helical" evidence="6">
    <location>
        <begin position="92"/>
        <end position="110"/>
    </location>
</feature>
<proteinExistence type="predicted"/>
<keyword evidence="5 6" id="KW-0472">Membrane</keyword>
<dbReference type="GO" id="GO:0005886">
    <property type="term" value="C:plasma membrane"/>
    <property type="evidence" value="ECO:0007669"/>
    <property type="project" value="UniProtKB-SubCell"/>
</dbReference>
<dbReference type="InterPro" id="IPR002797">
    <property type="entry name" value="Polysacc_synth"/>
</dbReference>
<dbReference type="PANTHER" id="PTHR30250:SF11">
    <property type="entry name" value="O-ANTIGEN TRANSPORTER-RELATED"/>
    <property type="match status" value="1"/>
</dbReference>
<evidence type="ECO:0000313" key="7">
    <source>
        <dbReference type="EMBL" id="PIU35397.1"/>
    </source>
</evidence>
<reference evidence="8" key="1">
    <citation type="submission" date="2017-09" db="EMBL/GenBank/DDBJ databases">
        <title>Depth-based differentiation of microbial function through sediment-hosted aquifers and enrichment of novel symbionts in the deep terrestrial subsurface.</title>
        <authorList>
            <person name="Probst A.J."/>
            <person name="Ladd B."/>
            <person name="Jarett J.K."/>
            <person name="Geller-Mcgrath D.E."/>
            <person name="Sieber C.M.K."/>
            <person name="Emerson J.B."/>
            <person name="Anantharaman K."/>
            <person name="Thomas B.C."/>
            <person name="Malmstrom R."/>
            <person name="Stieglmeier M."/>
            <person name="Klingl A."/>
            <person name="Woyke T."/>
            <person name="Ryan C.M."/>
            <person name="Banfield J.F."/>
        </authorList>
    </citation>
    <scope>NUCLEOTIDE SEQUENCE [LARGE SCALE GENOMIC DNA]</scope>
</reference>
<keyword evidence="4 6" id="KW-1133">Transmembrane helix</keyword>
<evidence type="ECO:0000313" key="8">
    <source>
        <dbReference type="Proteomes" id="UP000229502"/>
    </source>
</evidence>
<keyword evidence="2" id="KW-1003">Cell membrane</keyword>
<gene>
    <name evidence="7" type="ORF">COT03_01335</name>
</gene>
<evidence type="ECO:0000256" key="5">
    <source>
        <dbReference type="ARBA" id="ARBA00023136"/>
    </source>
</evidence>
<dbReference type="AlphaFoldDB" id="A0A2M6YRJ9"/>
<comment type="subcellular location">
    <subcellularLocation>
        <location evidence="1">Cell membrane</location>
        <topology evidence="1">Multi-pass membrane protein</topology>
    </subcellularLocation>
</comment>
<evidence type="ECO:0000256" key="4">
    <source>
        <dbReference type="ARBA" id="ARBA00022989"/>
    </source>
</evidence>
<dbReference type="Proteomes" id="UP000229502">
    <property type="component" value="Unassembled WGS sequence"/>
</dbReference>
<organism evidence="7 8">
    <name type="scientific">Candidatus Shapirobacteria bacterium CG07_land_8_20_14_0_80_39_18</name>
    <dbReference type="NCBI Taxonomy" id="1974882"/>
    <lineage>
        <taxon>Bacteria</taxon>
        <taxon>Candidatus Shapironibacteriota</taxon>
    </lineage>
</organism>
<feature type="transmembrane region" description="Helical" evidence="6">
    <location>
        <begin position="52"/>
        <end position="71"/>
    </location>
</feature>
<keyword evidence="3 6" id="KW-0812">Transmembrane</keyword>
<dbReference type="PANTHER" id="PTHR30250">
    <property type="entry name" value="PST FAMILY PREDICTED COLANIC ACID TRANSPORTER"/>
    <property type="match status" value="1"/>
</dbReference>
<evidence type="ECO:0000256" key="2">
    <source>
        <dbReference type="ARBA" id="ARBA00022475"/>
    </source>
</evidence>
<dbReference type="EMBL" id="PEWZ01000070">
    <property type="protein sequence ID" value="PIU35397.1"/>
    <property type="molecule type" value="Genomic_DNA"/>
</dbReference>
<protein>
    <recommendedName>
        <fullName evidence="9">Polysaccharide biosynthesis protein</fullName>
    </recommendedName>
</protein>
<comment type="caution">
    <text evidence="7">The sequence shown here is derived from an EMBL/GenBank/DDBJ whole genome shotgun (WGS) entry which is preliminary data.</text>
</comment>
<evidence type="ECO:0000256" key="3">
    <source>
        <dbReference type="ARBA" id="ARBA00022692"/>
    </source>
</evidence>
<dbReference type="Pfam" id="PF01943">
    <property type="entry name" value="Polysacc_synt"/>
    <property type="match status" value="1"/>
</dbReference>
<feature type="transmembrane region" description="Helical" evidence="6">
    <location>
        <begin position="21"/>
        <end position="40"/>
    </location>
</feature>
<dbReference type="InterPro" id="IPR050833">
    <property type="entry name" value="Poly_Biosynth_Transport"/>
</dbReference>
<evidence type="ECO:0008006" key="9">
    <source>
        <dbReference type="Google" id="ProtNLM"/>
    </source>
</evidence>
<sequence length="138" mass="15634">MKLISKFYNHLASDSLYRNSIYLMLSTGVMSFFGFFFWIINARLFTPDQVGIGTTLISLMTLISSFSLLGLGNSLIKYLPMSARKNEKINTSLILVGLASIIASIIYLIFLKTFSPKLLFVRESVVFSLSLSRYTTYR</sequence>
<accession>A0A2M6YRJ9</accession>
<name>A0A2M6YRJ9_9BACT</name>